<name>A0A7I8KLU0_SPIIN</name>
<proteinExistence type="inferred from homology"/>
<evidence type="ECO:0000256" key="4">
    <source>
        <dbReference type="ARBA" id="ARBA00023163"/>
    </source>
</evidence>
<sequence length="131" mass="14622">MGFSQYDLGLQDDGACSSSSPAPKNITEKNRRKRLNETLYNLRSVVPNISKMDKISVVKDAINYIQKLQEDERRILAAAAPPPEERKKKKKMKAASRRDPNAPPSIEVLETDGAARAQLKENIEMAIAEVN</sequence>
<feature type="region of interest" description="Disordered" evidence="6">
    <location>
        <begin position="1"/>
        <end position="31"/>
    </location>
</feature>
<dbReference type="PANTHER" id="PTHR31945">
    <property type="entry name" value="TRANSCRIPTION FACTOR SCREAM2-RELATED"/>
    <property type="match status" value="1"/>
</dbReference>
<dbReference type="GO" id="GO:0043565">
    <property type="term" value="F:sequence-specific DNA binding"/>
    <property type="evidence" value="ECO:0007669"/>
    <property type="project" value="TreeGrafter"/>
</dbReference>
<evidence type="ECO:0000256" key="5">
    <source>
        <dbReference type="ARBA" id="ARBA00023242"/>
    </source>
</evidence>
<dbReference type="OrthoDB" id="623055at2759"/>
<keyword evidence="5" id="KW-0539">Nucleus</keyword>
<keyword evidence="3" id="KW-0805">Transcription regulation</keyword>
<feature type="region of interest" description="Disordered" evidence="6">
    <location>
        <begin position="75"/>
        <end position="110"/>
    </location>
</feature>
<comment type="subcellular location">
    <subcellularLocation>
        <location evidence="1">Nucleus</location>
    </subcellularLocation>
</comment>
<evidence type="ECO:0000256" key="1">
    <source>
        <dbReference type="ARBA" id="ARBA00004123"/>
    </source>
</evidence>
<dbReference type="Gene3D" id="4.10.280.10">
    <property type="entry name" value="Helix-loop-helix DNA-binding domain"/>
    <property type="match status" value="1"/>
</dbReference>
<protein>
    <recommendedName>
        <fullName evidence="7">BHLH domain-containing protein</fullName>
    </recommendedName>
</protein>
<feature type="domain" description="BHLH" evidence="7">
    <location>
        <begin position="19"/>
        <end position="68"/>
    </location>
</feature>
<comment type="similarity">
    <text evidence="2">Belongs to the bHLH protein family.</text>
</comment>
<dbReference type="GO" id="GO:0003700">
    <property type="term" value="F:DNA-binding transcription factor activity"/>
    <property type="evidence" value="ECO:0007669"/>
    <property type="project" value="TreeGrafter"/>
</dbReference>
<evidence type="ECO:0000313" key="8">
    <source>
        <dbReference type="EMBL" id="CAA7398747.1"/>
    </source>
</evidence>
<dbReference type="AlphaFoldDB" id="A0A7I8KLU0"/>
<evidence type="ECO:0000259" key="7">
    <source>
        <dbReference type="PROSITE" id="PS50888"/>
    </source>
</evidence>
<dbReference type="InterPro" id="IPR011598">
    <property type="entry name" value="bHLH_dom"/>
</dbReference>
<dbReference type="GO" id="GO:0046983">
    <property type="term" value="F:protein dimerization activity"/>
    <property type="evidence" value="ECO:0007669"/>
    <property type="project" value="InterPro"/>
</dbReference>
<keyword evidence="9" id="KW-1185">Reference proteome</keyword>
<dbReference type="PANTHER" id="PTHR31945:SF26">
    <property type="entry name" value="TRANSCRIPTION FACTOR BHLH35"/>
    <property type="match status" value="1"/>
</dbReference>
<dbReference type="InterPro" id="IPR051358">
    <property type="entry name" value="TF_AMS/ICE1/BHLH6-like"/>
</dbReference>
<evidence type="ECO:0000256" key="3">
    <source>
        <dbReference type="ARBA" id="ARBA00023015"/>
    </source>
</evidence>
<evidence type="ECO:0000313" key="9">
    <source>
        <dbReference type="Proteomes" id="UP000663760"/>
    </source>
</evidence>
<evidence type="ECO:0000256" key="2">
    <source>
        <dbReference type="ARBA" id="ARBA00005510"/>
    </source>
</evidence>
<accession>A0A7I8KLU0</accession>
<evidence type="ECO:0000256" key="6">
    <source>
        <dbReference type="SAM" id="MobiDB-lite"/>
    </source>
</evidence>
<organism evidence="8 9">
    <name type="scientific">Spirodela intermedia</name>
    <name type="common">Intermediate duckweed</name>
    <dbReference type="NCBI Taxonomy" id="51605"/>
    <lineage>
        <taxon>Eukaryota</taxon>
        <taxon>Viridiplantae</taxon>
        <taxon>Streptophyta</taxon>
        <taxon>Embryophyta</taxon>
        <taxon>Tracheophyta</taxon>
        <taxon>Spermatophyta</taxon>
        <taxon>Magnoliopsida</taxon>
        <taxon>Liliopsida</taxon>
        <taxon>Araceae</taxon>
        <taxon>Lemnoideae</taxon>
        <taxon>Spirodela</taxon>
    </lineage>
</organism>
<dbReference type="InterPro" id="IPR036638">
    <property type="entry name" value="HLH_DNA-bd_sf"/>
</dbReference>
<dbReference type="SUPFAM" id="SSF47459">
    <property type="entry name" value="HLH, helix-loop-helix DNA-binding domain"/>
    <property type="match status" value="1"/>
</dbReference>
<dbReference type="GO" id="GO:0005634">
    <property type="term" value="C:nucleus"/>
    <property type="evidence" value="ECO:0007669"/>
    <property type="project" value="UniProtKB-SubCell"/>
</dbReference>
<dbReference type="EMBL" id="LR746269">
    <property type="protein sequence ID" value="CAA7398747.1"/>
    <property type="molecule type" value="Genomic_DNA"/>
</dbReference>
<dbReference type="PROSITE" id="PS50888">
    <property type="entry name" value="BHLH"/>
    <property type="match status" value="1"/>
</dbReference>
<dbReference type="SMART" id="SM00353">
    <property type="entry name" value="HLH"/>
    <property type="match status" value="1"/>
</dbReference>
<keyword evidence="4" id="KW-0804">Transcription</keyword>
<dbReference type="Pfam" id="PF00010">
    <property type="entry name" value="HLH"/>
    <property type="match status" value="1"/>
</dbReference>
<dbReference type="Proteomes" id="UP000663760">
    <property type="component" value="Chromosome 6"/>
</dbReference>
<gene>
    <name evidence="8" type="ORF">SI8410_06009412</name>
</gene>
<reference evidence="8" key="1">
    <citation type="submission" date="2020-02" db="EMBL/GenBank/DDBJ databases">
        <authorList>
            <person name="Scholz U."/>
            <person name="Mascher M."/>
            <person name="Fiebig A."/>
        </authorList>
    </citation>
    <scope>NUCLEOTIDE SEQUENCE</scope>
</reference>